<dbReference type="Pfam" id="PF00106">
    <property type="entry name" value="adh_short"/>
    <property type="match status" value="1"/>
</dbReference>
<evidence type="ECO:0000256" key="2">
    <source>
        <dbReference type="ARBA" id="ARBA00023002"/>
    </source>
</evidence>
<name>A0A9Y2IDT6_9PSEU</name>
<evidence type="ECO:0000313" key="4">
    <source>
        <dbReference type="EMBL" id="WIX77659.1"/>
    </source>
</evidence>
<dbReference type="KEGG" id="acab:QRX50_40680"/>
<dbReference type="GO" id="GO:0016491">
    <property type="term" value="F:oxidoreductase activity"/>
    <property type="evidence" value="ECO:0007669"/>
    <property type="project" value="UniProtKB-KW"/>
</dbReference>
<dbReference type="RefSeq" id="WP_285968399.1">
    <property type="nucleotide sequence ID" value="NZ_CP127294.1"/>
</dbReference>
<dbReference type="Gene3D" id="3.40.50.720">
    <property type="entry name" value="NAD(P)-binding Rossmann-like Domain"/>
    <property type="match status" value="1"/>
</dbReference>
<organism evidence="4 5">
    <name type="scientific">Amycolatopsis carbonis</name>
    <dbReference type="NCBI Taxonomy" id="715471"/>
    <lineage>
        <taxon>Bacteria</taxon>
        <taxon>Bacillati</taxon>
        <taxon>Actinomycetota</taxon>
        <taxon>Actinomycetes</taxon>
        <taxon>Pseudonocardiales</taxon>
        <taxon>Pseudonocardiaceae</taxon>
        <taxon>Amycolatopsis</taxon>
    </lineage>
</organism>
<reference evidence="4 5" key="1">
    <citation type="submission" date="2023-06" db="EMBL/GenBank/DDBJ databases">
        <authorList>
            <person name="Oyuntsetseg B."/>
            <person name="Kim S.B."/>
        </authorList>
    </citation>
    <scope>NUCLEOTIDE SEQUENCE [LARGE SCALE GENOMIC DNA]</scope>
    <source>
        <strain evidence="4 5">2-15</strain>
    </source>
</reference>
<dbReference type="AlphaFoldDB" id="A0A9Y2IDT6"/>
<evidence type="ECO:0000256" key="1">
    <source>
        <dbReference type="ARBA" id="ARBA00006484"/>
    </source>
</evidence>
<gene>
    <name evidence="4" type="ORF">QRX50_40680</name>
</gene>
<dbReference type="InterPro" id="IPR002347">
    <property type="entry name" value="SDR_fam"/>
</dbReference>
<dbReference type="InterPro" id="IPR020904">
    <property type="entry name" value="Sc_DH/Rdtase_CS"/>
</dbReference>
<evidence type="ECO:0000313" key="5">
    <source>
        <dbReference type="Proteomes" id="UP001236014"/>
    </source>
</evidence>
<dbReference type="PANTHER" id="PTHR43976:SF16">
    <property type="entry name" value="SHORT-CHAIN DEHYDROGENASE_REDUCTASE FAMILY PROTEIN"/>
    <property type="match status" value="1"/>
</dbReference>
<accession>A0A9Y2IDT6</accession>
<keyword evidence="2" id="KW-0560">Oxidoreductase</keyword>
<dbReference type="Proteomes" id="UP001236014">
    <property type="component" value="Chromosome"/>
</dbReference>
<sequence>MFPSTQTWFITGAGSGFGLEVTAQLLAGGHRVAATSRDLSPALKELAQQHGARLWTAELDVTDPQTVHTTIGQAFAELGRIDVVFSSAGFGVLGAAEELSDELLNRQLAVNLLGPIHLTRAVTPWLRAQGGGRIIQMSSSGGHVPDPGMSLYNASKFGVEGFFESAAVELAAFEISVTLIAPGGTRTAFNANIAQAEPLPAYEDGALGQVRGALAGGMDETALRHAVAGDPAKIARAIITSASTTPAPRRLVFGAAAYEAITTAWQQRLEALTAQRDLALSSDADDVLADRA</sequence>
<evidence type="ECO:0000256" key="3">
    <source>
        <dbReference type="RuleBase" id="RU000363"/>
    </source>
</evidence>
<dbReference type="PANTHER" id="PTHR43976">
    <property type="entry name" value="SHORT CHAIN DEHYDROGENASE"/>
    <property type="match status" value="1"/>
</dbReference>
<dbReference type="SUPFAM" id="SSF51735">
    <property type="entry name" value="NAD(P)-binding Rossmann-fold domains"/>
    <property type="match status" value="1"/>
</dbReference>
<keyword evidence="5" id="KW-1185">Reference proteome</keyword>
<proteinExistence type="inferred from homology"/>
<dbReference type="CDD" id="cd05374">
    <property type="entry name" value="17beta-HSD-like_SDR_c"/>
    <property type="match status" value="1"/>
</dbReference>
<dbReference type="InterPro" id="IPR036291">
    <property type="entry name" value="NAD(P)-bd_dom_sf"/>
</dbReference>
<dbReference type="PROSITE" id="PS00061">
    <property type="entry name" value="ADH_SHORT"/>
    <property type="match status" value="1"/>
</dbReference>
<dbReference type="NCBIfam" id="NF005065">
    <property type="entry name" value="PRK06482.1"/>
    <property type="match status" value="1"/>
</dbReference>
<dbReference type="EMBL" id="CP127294">
    <property type="protein sequence ID" value="WIX77659.1"/>
    <property type="molecule type" value="Genomic_DNA"/>
</dbReference>
<dbReference type="PRINTS" id="PR00081">
    <property type="entry name" value="GDHRDH"/>
</dbReference>
<protein>
    <submittedName>
        <fullName evidence="4">SDR family oxidoreductase</fullName>
    </submittedName>
</protein>
<comment type="similarity">
    <text evidence="1 3">Belongs to the short-chain dehydrogenases/reductases (SDR) family.</text>
</comment>
<dbReference type="InterPro" id="IPR051911">
    <property type="entry name" value="SDR_oxidoreductase"/>
</dbReference>
<dbReference type="PRINTS" id="PR00080">
    <property type="entry name" value="SDRFAMILY"/>
</dbReference>